<dbReference type="PANTHER" id="PTHR22778:SF51">
    <property type="entry name" value="DIHYDROFOLATE REDUCTASE"/>
    <property type="match status" value="1"/>
</dbReference>
<dbReference type="InterPro" id="IPR005645">
    <property type="entry name" value="FSH-like_dom"/>
</dbReference>
<gene>
    <name evidence="2" type="ORF">MKW98_020396</name>
</gene>
<dbReference type="EMBL" id="JAJJMB010017752">
    <property type="protein sequence ID" value="KAI3835280.1"/>
    <property type="molecule type" value="Genomic_DNA"/>
</dbReference>
<dbReference type="InterPro" id="IPR029058">
    <property type="entry name" value="AB_hydrolase_fold"/>
</dbReference>
<feature type="domain" description="Serine hydrolase" evidence="1">
    <location>
        <begin position="30"/>
        <end position="92"/>
    </location>
</feature>
<comment type="caution">
    <text evidence="2">The sequence shown here is derived from an EMBL/GenBank/DDBJ whole genome shotgun (WGS) entry which is preliminary data.</text>
</comment>
<proteinExistence type="predicted"/>
<protein>
    <recommendedName>
        <fullName evidence="1">Serine hydrolase domain-containing protein</fullName>
    </recommendedName>
</protein>
<evidence type="ECO:0000313" key="3">
    <source>
        <dbReference type="Proteomes" id="UP001202328"/>
    </source>
</evidence>
<dbReference type="Gene3D" id="3.40.50.1820">
    <property type="entry name" value="alpha/beta hydrolase"/>
    <property type="match status" value="1"/>
</dbReference>
<dbReference type="AlphaFoldDB" id="A0AAD4RVI8"/>
<reference evidence="2" key="1">
    <citation type="submission" date="2022-04" db="EMBL/GenBank/DDBJ databases">
        <title>A functionally conserved STORR gene fusion in Papaver species that diverged 16.8 million years ago.</title>
        <authorList>
            <person name="Catania T."/>
        </authorList>
    </citation>
    <scope>NUCLEOTIDE SEQUENCE</scope>
    <source>
        <strain evidence="2">S-188037</strain>
    </source>
</reference>
<name>A0AAD4RVI8_9MAGN</name>
<organism evidence="2 3">
    <name type="scientific">Papaver atlanticum</name>
    <dbReference type="NCBI Taxonomy" id="357466"/>
    <lineage>
        <taxon>Eukaryota</taxon>
        <taxon>Viridiplantae</taxon>
        <taxon>Streptophyta</taxon>
        <taxon>Embryophyta</taxon>
        <taxon>Tracheophyta</taxon>
        <taxon>Spermatophyta</taxon>
        <taxon>Magnoliopsida</taxon>
        <taxon>Ranunculales</taxon>
        <taxon>Papaveraceae</taxon>
        <taxon>Papaveroideae</taxon>
        <taxon>Papaver</taxon>
    </lineage>
</organism>
<dbReference type="Proteomes" id="UP001202328">
    <property type="component" value="Unassembled WGS sequence"/>
</dbReference>
<sequence length="114" mass="13296">MINIVEKLISLTRRWKIRRELKKTMKENHQDQGKSDVEGFYDPPYYGWYQFEKETTEYRNFDGCLEYVGDIMIKQGPFGGLLGFSHGGIFSADSGLWIHQGLLSCVLSKFIFVF</sequence>
<evidence type="ECO:0000259" key="1">
    <source>
        <dbReference type="Pfam" id="PF03959"/>
    </source>
</evidence>
<dbReference type="PANTHER" id="PTHR22778">
    <property type="entry name" value="OVARIAN CANCER GENE-2 PROTEIN-RELATED"/>
    <property type="match status" value="1"/>
</dbReference>
<evidence type="ECO:0000313" key="2">
    <source>
        <dbReference type="EMBL" id="KAI3835280.1"/>
    </source>
</evidence>
<keyword evidence="3" id="KW-1185">Reference proteome</keyword>
<dbReference type="Pfam" id="PF03959">
    <property type="entry name" value="FSH1"/>
    <property type="match status" value="1"/>
</dbReference>
<accession>A0AAD4RVI8</accession>